<dbReference type="Pfam" id="PF14732">
    <property type="entry name" value="UAE_UbL"/>
    <property type="match status" value="1"/>
</dbReference>
<dbReference type="InterPro" id="IPR035985">
    <property type="entry name" value="Ubiquitin-activating_enz"/>
</dbReference>
<dbReference type="Proteomes" id="UP000502823">
    <property type="component" value="Unassembled WGS sequence"/>
</dbReference>
<evidence type="ECO:0000256" key="6">
    <source>
        <dbReference type="ARBA" id="ARBA00022741"/>
    </source>
</evidence>
<dbReference type="EMBL" id="BLKM01000742">
    <property type="protein sequence ID" value="GFG38042.1"/>
    <property type="molecule type" value="Genomic_DNA"/>
</dbReference>
<dbReference type="FunFam" id="3.50.50.80:FF:000002">
    <property type="entry name" value="SUMO-activating enzyme subunit 2"/>
    <property type="match status" value="1"/>
</dbReference>
<feature type="domain" description="THIF-type NAD/FAD binding fold" evidence="17">
    <location>
        <begin position="14"/>
        <end position="418"/>
    </location>
</feature>
<dbReference type="CDD" id="cd01489">
    <property type="entry name" value="Uba2_SUMO"/>
    <property type="match status" value="1"/>
</dbReference>
<evidence type="ECO:0000256" key="14">
    <source>
        <dbReference type="PIRSR" id="PIRSR039133-3"/>
    </source>
</evidence>
<dbReference type="PANTHER" id="PTHR10953">
    <property type="entry name" value="UBIQUITIN-ACTIVATING ENZYME E1"/>
    <property type="match status" value="1"/>
</dbReference>
<dbReference type="GO" id="GO:0046872">
    <property type="term" value="F:metal ion binding"/>
    <property type="evidence" value="ECO:0007669"/>
    <property type="project" value="UniProtKB-KW"/>
</dbReference>
<evidence type="ECO:0000259" key="19">
    <source>
        <dbReference type="Pfam" id="PF14732"/>
    </source>
</evidence>
<dbReference type="GO" id="GO:0005524">
    <property type="term" value="F:ATP binding"/>
    <property type="evidence" value="ECO:0007669"/>
    <property type="project" value="UniProtKB-UniRule"/>
</dbReference>
<feature type="compositionally biased region" description="Low complexity" evidence="16">
    <location>
        <begin position="210"/>
        <end position="220"/>
    </location>
</feature>
<feature type="binding site" evidence="13">
    <location>
        <position position="50"/>
    </location>
    <ligand>
        <name>ATP</name>
        <dbReference type="ChEBI" id="CHEBI:30616"/>
    </ligand>
</feature>
<evidence type="ECO:0000256" key="4">
    <source>
        <dbReference type="ARBA" id="ARBA00022679"/>
    </source>
</evidence>
<keyword evidence="7 11" id="KW-0833">Ubl conjugation pathway</keyword>
<dbReference type="Pfam" id="PF00899">
    <property type="entry name" value="ThiF"/>
    <property type="match status" value="1"/>
</dbReference>
<dbReference type="InterPro" id="IPR019572">
    <property type="entry name" value="UBA_E1_SCCH"/>
</dbReference>
<dbReference type="GO" id="GO:0016925">
    <property type="term" value="P:protein sumoylation"/>
    <property type="evidence" value="ECO:0007669"/>
    <property type="project" value="UniProtKB-UniRule"/>
</dbReference>
<dbReference type="PROSITE" id="PS00865">
    <property type="entry name" value="UBIQUITIN_ACTIVAT_2"/>
    <property type="match status" value="1"/>
</dbReference>
<evidence type="ECO:0000256" key="12">
    <source>
        <dbReference type="PIRSR" id="PIRSR039133-1"/>
    </source>
</evidence>
<evidence type="ECO:0000256" key="1">
    <source>
        <dbReference type="ARBA" id="ARBA00004123"/>
    </source>
</evidence>
<feature type="active site" description="Glycyl thioester intermediate" evidence="12 15">
    <location>
        <position position="175"/>
    </location>
</feature>
<dbReference type="InterPro" id="IPR028077">
    <property type="entry name" value="UAE_UbL_dom"/>
</dbReference>
<dbReference type="GO" id="GO:0005737">
    <property type="term" value="C:cytoplasm"/>
    <property type="evidence" value="ECO:0007669"/>
    <property type="project" value="TreeGrafter"/>
</dbReference>
<dbReference type="FunCoup" id="A0A6L2Q3A8">
    <property type="interactions" value="2608"/>
</dbReference>
<comment type="subunit">
    <text evidence="11">Heterodimer.</text>
</comment>
<feature type="region of interest" description="Disordered" evidence="16">
    <location>
        <begin position="201"/>
        <end position="238"/>
    </location>
</feature>
<evidence type="ECO:0000256" key="7">
    <source>
        <dbReference type="ARBA" id="ARBA00022786"/>
    </source>
</evidence>
<evidence type="ECO:0000256" key="5">
    <source>
        <dbReference type="ARBA" id="ARBA00022723"/>
    </source>
</evidence>
<feature type="binding site" evidence="14">
    <location>
        <position position="442"/>
    </location>
    <ligand>
        <name>Zn(2+)</name>
        <dbReference type="ChEBI" id="CHEBI:29105"/>
    </ligand>
</feature>
<keyword evidence="6 11" id="KW-0547">Nucleotide-binding</keyword>
<dbReference type="FunFam" id="3.40.50.720:FF:000618">
    <property type="entry name" value="SUMO-activating enzyme subunit 2"/>
    <property type="match status" value="1"/>
</dbReference>
<dbReference type="InterPro" id="IPR000594">
    <property type="entry name" value="ThiF_NAD_FAD-bd"/>
</dbReference>
<name>A0A6L2Q3A8_COPFO</name>
<feature type="domain" description="Ubiquitin-activating enzyme SCCH" evidence="18">
    <location>
        <begin position="319"/>
        <end position="374"/>
    </location>
</feature>
<evidence type="ECO:0000256" key="11">
    <source>
        <dbReference type="PIRNR" id="PIRNR039133"/>
    </source>
</evidence>
<feature type="binding site" evidence="13">
    <location>
        <begin position="97"/>
        <end position="98"/>
    </location>
    <ligand>
        <name>ATP</name>
        <dbReference type="ChEBI" id="CHEBI:30616"/>
    </ligand>
</feature>
<feature type="binding site" evidence="14">
    <location>
        <position position="163"/>
    </location>
    <ligand>
        <name>Zn(2+)</name>
        <dbReference type="ChEBI" id="CHEBI:29105"/>
    </ligand>
</feature>
<evidence type="ECO:0000256" key="13">
    <source>
        <dbReference type="PIRSR" id="PIRSR039133-2"/>
    </source>
</evidence>
<keyword evidence="5 11" id="KW-0479">Metal-binding</keyword>
<accession>A0A6L2Q3A8</accession>
<evidence type="ECO:0000256" key="10">
    <source>
        <dbReference type="ARBA" id="ARBA00023242"/>
    </source>
</evidence>
<reference evidence="21" key="1">
    <citation type="submission" date="2020-01" db="EMBL/GenBank/DDBJ databases">
        <title>Draft genome sequence of the Termite Coptotermes fromosanus.</title>
        <authorList>
            <person name="Itakura S."/>
            <person name="Yosikawa Y."/>
            <person name="Umezawa K."/>
        </authorList>
    </citation>
    <scope>NUCLEOTIDE SEQUENCE [LARGE SCALE GENOMIC DNA]</scope>
</reference>
<dbReference type="OrthoDB" id="10255449at2759"/>
<comment type="similarity">
    <text evidence="3 11">Belongs to the ubiquitin-activating E1 family.</text>
</comment>
<comment type="subcellular location">
    <subcellularLocation>
        <location evidence="1">Nucleus</location>
    </subcellularLocation>
</comment>
<dbReference type="Pfam" id="PF10585">
    <property type="entry name" value="UBA_E1_SCCH"/>
    <property type="match status" value="1"/>
</dbReference>
<evidence type="ECO:0000313" key="21">
    <source>
        <dbReference type="Proteomes" id="UP000502823"/>
    </source>
</evidence>
<keyword evidence="4" id="KW-0808">Transferase</keyword>
<dbReference type="Gene3D" id="3.10.290.20">
    <property type="entry name" value="Ubiquitin-like 2 activating enzyme e1b. Chain: B, domain 3"/>
    <property type="match status" value="1"/>
</dbReference>
<feature type="binding site" evidence="13">
    <location>
        <position position="74"/>
    </location>
    <ligand>
        <name>ATP</name>
        <dbReference type="ChEBI" id="CHEBI:30616"/>
    </ligand>
</feature>
<dbReference type="InterPro" id="IPR030661">
    <property type="entry name" value="Uba2"/>
</dbReference>
<feature type="binding site" evidence="14">
    <location>
        <position position="160"/>
    </location>
    <ligand>
        <name>Zn(2+)</name>
        <dbReference type="ChEBI" id="CHEBI:29105"/>
    </ligand>
</feature>
<evidence type="ECO:0000256" key="8">
    <source>
        <dbReference type="ARBA" id="ARBA00022833"/>
    </source>
</evidence>
<dbReference type="GO" id="GO:0031510">
    <property type="term" value="C:SUMO activating enzyme complex"/>
    <property type="evidence" value="ECO:0007669"/>
    <property type="project" value="UniProtKB-UniRule"/>
</dbReference>
<dbReference type="GO" id="GO:0016740">
    <property type="term" value="F:transferase activity"/>
    <property type="evidence" value="ECO:0007669"/>
    <property type="project" value="UniProtKB-KW"/>
</dbReference>
<dbReference type="InterPro" id="IPR042449">
    <property type="entry name" value="Ub-E1_IAD_1"/>
</dbReference>
<feature type="compositionally biased region" description="Basic and acidic residues" evidence="16">
    <location>
        <begin position="224"/>
        <end position="238"/>
    </location>
</feature>
<keyword evidence="21" id="KW-1185">Reference proteome</keyword>
<evidence type="ECO:0000256" key="2">
    <source>
        <dbReference type="ARBA" id="ARBA00004718"/>
    </source>
</evidence>
<dbReference type="UniPathway" id="UPA00886"/>
<comment type="caution">
    <text evidence="20">The sequence shown here is derived from an EMBL/GenBank/DDBJ whole genome shotgun (WGS) entry which is preliminary data.</text>
</comment>
<keyword evidence="9 11" id="KW-0067">ATP-binding</keyword>
<sequence>MAASIDGVFEAGLKSAIEAAKVLVVGAGGIGCELLKNLVLSGFKDIEIIDLDTIDVSNLNRQFLFHKQHVGKSKAAVARESALRLNPNACIKAYHDSITNSPYGVNFFKRFSLVMNALDNRAARNHVNRMCLAAQVPLIESGTAGYVGQVELVKKGLTQCYECLPKAPQQTFPGCTIRNTPSEPIHCIVWAKHLFNQLFGDDDPDEDVSPDTADPEAAGDAGEDALKSHSNEKGNVERVSTRSWAQSCKYDPEKLFQKLFHDDIKYLLSMDNLWKKRRPPTPLLWGSLPDAVAGSSRNAKESGLRDQKSWSIAECAQIFADSCRNLKNQYESLKEGDHLVWDKDDKSSMDFVASCANIRAHIFGIPQKTHFDIKSMAGNIVPAIATTNAIIAGVVVLQAFSVLQNNLKSCQTVYLRSKPTSRNQVIVPEKLLTRPNPKCYVCSTNNEVILCLDVNSMTVKDLQEEVLIKTLNMVEPDVILDGKGTIIISSEEGETAENNPKKLCEFGITDGSILKVDDYQQSYKLSVTINQRSVSKDGYDFEVVGDISQLKPQEDDTTNSAANGPSDQDDDYLEIVEEEDITLPDIESKKRKSVGETEGGISKKRRIEDDDDDDVVII</sequence>
<dbReference type="AlphaFoldDB" id="A0A6L2Q3A8"/>
<evidence type="ECO:0000256" key="3">
    <source>
        <dbReference type="ARBA" id="ARBA00005673"/>
    </source>
</evidence>
<evidence type="ECO:0000256" key="9">
    <source>
        <dbReference type="ARBA" id="ARBA00022840"/>
    </source>
</evidence>
<dbReference type="GO" id="GO:0019948">
    <property type="term" value="F:SUMO activating enzyme activity"/>
    <property type="evidence" value="ECO:0007669"/>
    <property type="project" value="UniProtKB-UniRule"/>
</dbReference>
<dbReference type="InterPro" id="IPR023318">
    <property type="entry name" value="Ub_act_enz_dom_a_sf"/>
</dbReference>
<dbReference type="InterPro" id="IPR033127">
    <property type="entry name" value="UBQ-activ_enz_E1_Cys_AS"/>
</dbReference>
<dbReference type="SUPFAM" id="SSF69572">
    <property type="entry name" value="Activating enzymes of the ubiquitin-like proteins"/>
    <property type="match status" value="1"/>
</dbReference>
<feature type="domain" description="Ubiquitin/SUMO-activating enzyme ubiquitin-like" evidence="19">
    <location>
        <begin position="450"/>
        <end position="533"/>
    </location>
</feature>
<dbReference type="InterPro" id="IPR045886">
    <property type="entry name" value="ThiF/MoeB/HesA"/>
</dbReference>
<feature type="binding site" evidence="13">
    <location>
        <begin position="26"/>
        <end position="31"/>
    </location>
    <ligand>
        <name>ATP</name>
        <dbReference type="ChEBI" id="CHEBI:30616"/>
    </ligand>
</feature>
<feature type="binding site" evidence="14">
    <location>
        <position position="439"/>
    </location>
    <ligand>
        <name>Zn(2+)</name>
        <dbReference type="ChEBI" id="CHEBI:29105"/>
    </ligand>
</feature>
<comment type="pathway">
    <text evidence="2 11">Protein modification; protein sumoylation.</text>
</comment>
<feature type="region of interest" description="Disordered" evidence="16">
    <location>
        <begin position="549"/>
        <end position="618"/>
    </location>
</feature>
<dbReference type="Gene3D" id="1.10.10.520">
    <property type="entry name" value="Ubiquitin activating enzymes (Uba3). Chain: B, domain 2"/>
    <property type="match status" value="1"/>
</dbReference>
<dbReference type="Gene3D" id="3.50.50.80">
    <property type="entry name" value="Ubiquitin-activating enzyme E1, inactive adenylation domain, subdomain 1"/>
    <property type="match status" value="1"/>
</dbReference>
<keyword evidence="8 11" id="KW-0862">Zinc</keyword>
<feature type="compositionally biased region" description="Acidic residues" evidence="16">
    <location>
        <begin position="567"/>
        <end position="582"/>
    </location>
</feature>
<evidence type="ECO:0000313" key="20">
    <source>
        <dbReference type="EMBL" id="GFG38042.1"/>
    </source>
</evidence>
<dbReference type="FunFam" id="1.10.10.520:FF:000006">
    <property type="entry name" value="SUMO-activating enzyme subunit"/>
    <property type="match status" value="1"/>
</dbReference>
<feature type="compositionally biased region" description="Acidic residues" evidence="16">
    <location>
        <begin position="609"/>
        <end position="618"/>
    </location>
</feature>
<organism evidence="20 21">
    <name type="scientific">Coptotermes formosanus</name>
    <name type="common">Formosan subterranean termite</name>
    <dbReference type="NCBI Taxonomy" id="36987"/>
    <lineage>
        <taxon>Eukaryota</taxon>
        <taxon>Metazoa</taxon>
        <taxon>Ecdysozoa</taxon>
        <taxon>Arthropoda</taxon>
        <taxon>Hexapoda</taxon>
        <taxon>Insecta</taxon>
        <taxon>Pterygota</taxon>
        <taxon>Neoptera</taxon>
        <taxon>Polyneoptera</taxon>
        <taxon>Dictyoptera</taxon>
        <taxon>Blattodea</taxon>
        <taxon>Blattoidea</taxon>
        <taxon>Termitoidae</taxon>
        <taxon>Rhinotermitidae</taxon>
        <taxon>Coptotermes</taxon>
    </lineage>
</organism>
<evidence type="ECO:0000259" key="17">
    <source>
        <dbReference type="Pfam" id="PF00899"/>
    </source>
</evidence>
<feature type="binding site" evidence="13">
    <location>
        <begin position="119"/>
        <end position="124"/>
    </location>
    <ligand>
        <name>ATP</name>
        <dbReference type="ChEBI" id="CHEBI:30616"/>
    </ligand>
</feature>
<dbReference type="PIRSF" id="PIRSF039133">
    <property type="entry name" value="SUMO_E1B"/>
    <property type="match status" value="1"/>
</dbReference>
<evidence type="ECO:0000256" key="15">
    <source>
        <dbReference type="PROSITE-ProRule" id="PRU10132"/>
    </source>
</evidence>
<gene>
    <name evidence="20" type="ORF">Cfor_10632</name>
</gene>
<keyword evidence="10" id="KW-0539">Nucleus</keyword>
<dbReference type="PANTHER" id="PTHR10953:SF5">
    <property type="entry name" value="SUMO-ACTIVATING ENZYME SUBUNIT 2"/>
    <property type="match status" value="1"/>
</dbReference>
<evidence type="ECO:0000259" key="18">
    <source>
        <dbReference type="Pfam" id="PF10585"/>
    </source>
</evidence>
<protein>
    <recommendedName>
        <fullName evidence="11">SUMO-activating enzyme subunit</fullName>
    </recommendedName>
</protein>
<dbReference type="InParanoid" id="A0A6L2Q3A8"/>
<evidence type="ECO:0000256" key="16">
    <source>
        <dbReference type="SAM" id="MobiDB-lite"/>
    </source>
</evidence>
<proteinExistence type="inferred from homology"/>
<feature type="binding site" evidence="13">
    <location>
        <begin position="58"/>
        <end position="61"/>
    </location>
    <ligand>
        <name>ATP</name>
        <dbReference type="ChEBI" id="CHEBI:30616"/>
    </ligand>
</feature>